<dbReference type="SUPFAM" id="SSF46785">
    <property type="entry name" value="Winged helix' DNA-binding domain"/>
    <property type="match status" value="1"/>
</dbReference>
<gene>
    <name evidence="7" type="ORF">BO223_04850</name>
</gene>
<keyword evidence="3" id="KW-0010">Activator</keyword>
<evidence type="ECO:0000313" key="7">
    <source>
        <dbReference type="EMBL" id="OLU45427.1"/>
    </source>
</evidence>
<dbReference type="InterPro" id="IPR011608">
    <property type="entry name" value="PRD"/>
</dbReference>
<keyword evidence="1" id="KW-0677">Repeat</keyword>
<dbReference type="InterPro" id="IPR016152">
    <property type="entry name" value="PTrfase/Anion_transptr"/>
</dbReference>
<dbReference type="InterPro" id="IPR036634">
    <property type="entry name" value="PRD_sf"/>
</dbReference>
<dbReference type="Pfam" id="PF00874">
    <property type="entry name" value="PRD"/>
    <property type="match status" value="2"/>
</dbReference>
<evidence type="ECO:0000259" key="6">
    <source>
        <dbReference type="PROSITE" id="PS51372"/>
    </source>
</evidence>
<dbReference type="InterPro" id="IPR013196">
    <property type="entry name" value="HTH_11"/>
</dbReference>
<dbReference type="CDD" id="cd05568">
    <property type="entry name" value="PTS_IIB_bgl_like"/>
    <property type="match status" value="1"/>
</dbReference>
<sequence length="635" mass="72826">MNARQEKIIELLRESGGWMKGKDIALVMGVSTRTIRNDVETINASLTGAAIESSFQLGYHLKTQEAPVSRAKSVIPQTPEERRSFILKQLLRHRDININDLPEKVCVSLFTIESDLRVIRQWLADSSDLHLESGRNRILLVGDEAAKRRLYKFLLSQEVEENFLNMDTLNELYPDFDLTEIRDLLAECEKRHGIEIRETAQSMVLMHVGIALTRVLNFNPMERVEALKDLQQTPQYLAAREFWDKIARRFQVTAPEPEISQLALLFMGKGSGNYYKADTIPVNGKEISLEDLTTAMLEEVRKLYGVDLTTDSKLQEGLSLHLRGLLLRLRDRTQVDNVYLEELRWRFPLIYDMGVTASRKLHEILGIQLDPNEIGFLALHLGAAYTIHRKPSKYRAVVVFPSDQALATVVIEKIRRQFQDRMDVVAVLDAYEKKRVEDLNPDLILTTLPLDHGLNVPTVQLSVFYSQENESQIFQQLNRLDKNRQKDIFQHRIRELIKPEYFLETLDASDSEDVIRKMCQPLVKAGCIPPEYADAVLEREGYAPTSFAAGFALPHALNVTIRESAISVAHLDHPLQWGDHSVDFVLLLAIREEDRELLGIFFDWWIQIISDPLRFGLLKEKNGYAAFVQAILEEK</sequence>
<dbReference type="RefSeq" id="WP_075885173.1">
    <property type="nucleotide sequence ID" value="NZ_MPJZ01000050.1"/>
</dbReference>
<name>A0A1Q9YKT1_9FIRM</name>
<organism evidence="7 8">
    <name type="scientific">Faecalibaculum rodentium</name>
    <dbReference type="NCBI Taxonomy" id="1702221"/>
    <lineage>
        <taxon>Bacteria</taxon>
        <taxon>Bacillati</taxon>
        <taxon>Bacillota</taxon>
        <taxon>Erysipelotrichia</taxon>
        <taxon>Erysipelotrichales</taxon>
        <taxon>Erysipelotrichaceae</taxon>
        <taxon>Faecalibaculum</taxon>
    </lineage>
</organism>
<dbReference type="Proteomes" id="UP000186758">
    <property type="component" value="Unassembled WGS sequence"/>
</dbReference>
<dbReference type="PANTHER" id="PTHR30185">
    <property type="entry name" value="CRYPTIC BETA-GLUCOSIDE BGL OPERON ANTITERMINATOR"/>
    <property type="match status" value="1"/>
</dbReference>
<dbReference type="Pfam" id="PF08279">
    <property type="entry name" value="HTH_11"/>
    <property type="match status" value="1"/>
</dbReference>
<dbReference type="AlphaFoldDB" id="A0A1Q9YKT1"/>
<dbReference type="SUPFAM" id="SSF55804">
    <property type="entry name" value="Phoshotransferase/anion transport protein"/>
    <property type="match status" value="1"/>
</dbReference>
<keyword evidence="2" id="KW-0805">Transcription regulation</keyword>
<keyword evidence="4" id="KW-0804">Transcription</keyword>
<dbReference type="GO" id="GO:0006355">
    <property type="term" value="P:regulation of DNA-templated transcription"/>
    <property type="evidence" value="ECO:0007669"/>
    <property type="project" value="InterPro"/>
</dbReference>
<dbReference type="Gene3D" id="1.10.1790.10">
    <property type="entry name" value="PRD domain"/>
    <property type="match status" value="2"/>
</dbReference>
<feature type="domain" description="PRD" evidence="6">
    <location>
        <begin position="284"/>
        <end position="391"/>
    </location>
</feature>
<evidence type="ECO:0000256" key="4">
    <source>
        <dbReference type="ARBA" id="ARBA00023163"/>
    </source>
</evidence>
<evidence type="ECO:0000259" key="5">
    <source>
        <dbReference type="PROSITE" id="PS51094"/>
    </source>
</evidence>
<proteinExistence type="predicted"/>
<comment type="caution">
    <text evidence="7">The sequence shown here is derived from an EMBL/GenBank/DDBJ whole genome shotgun (WGS) entry which is preliminary data.</text>
</comment>
<evidence type="ECO:0000256" key="3">
    <source>
        <dbReference type="ARBA" id="ARBA00023159"/>
    </source>
</evidence>
<dbReference type="InterPro" id="IPR036388">
    <property type="entry name" value="WH-like_DNA-bd_sf"/>
</dbReference>
<evidence type="ECO:0000256" key="2">
    <source>
        <dbReference type="ARBA" id="ARBA00023015"/>
    </source>
</evidence>
<dbReference type="Gene3D" id="3.40.930.10">
    <property type="entry name" value="Mannitol-specific EII, Chain A"/>
    <property type="match status" value="1"/>
</dbReference>
<feature type="domain" description="PTS EIIA type-2" evidence="5">
    <location>
        <begin position="495"/>
        <end position="635"/>
    </location>
</feature>
<dbReference type="Pfam" id="PF00359">
    <property type="entry name" value="PTS_EIIA_2"/>
    <property type="match status" value="1"/>
</dbReference>
<accession>A0A1Q9YKT1</accession>
<evidence type="ECO:0000256" key="1">
    <source>
        <dbReference type="ARBA" id="ARBA00022737"/>
    </source>
</evidence>
<dbReference type="InterPro" id="IPR050661">
    <property type="entry name" value="BglG_antiterminators"/>
</dbReference>
<protein>
    <submittedName>
        <fullName evidence="7">Uncharacterized protein</fullName>
    </submittedName>
</protein>
<evidence type="ECO:0000313" key="8">
    <source>
        <dbReference type="Proteomes" id="UP000186758"/>
    </source>
</evidence>
<dbReference type="EMBL" id="MPJZ01000050">
    <property type="protein sequence ID" value="OLU45427.1"/>
    <property type="molecule type" value="Genomic_DNA"/>
</dbReference>
<feature type="domain" description="PRD" evidence="6">
    <location>
        <begin position="172"/>
        <end position="276"/>
    </location>
</feature>
<dbReference type="InterPro" id="IPR036390">
    <property type="entry name" value="WH_DNA-bd_sf"/>
</dbReference>
<dbReference type="InterPro" id="IPR002178">
    <property type="entry name" value="PTS_EIIA_type-2_dom"/>
</dbReference>
<dbReference type="CDD" id="cd00211">
    <property type="entry name" value="PTS_IIA_fru"/>
    <property type="match status" value="1"/>
</dbReference>
<dbReference type="InterPro" id="IPR007737">
    <property type="entry name" value="Mga_HTH"/>
</dbReference>
<dbReference type="Gene3D" id="1.10.10.10">
    <property type="entry name" value="Winged helix-like DNA-binding domain superfamily/Winged helix DNA-binding domain"/>
    <property type="match status" value="1"/>
</dbReference>
<dbReference type="PANTHER" id="PTHR30185:SF13">
    <property type="entry name" value="LICABCH OPERON REGULATOR-RELATED"/>
    <property type="match status" value="1"/>
</dbReference>
<reference evidence="7 8" key="1">
    <citation type="submission" date="2016-11" db="EMBL/GenBank/DDBJ databases">
        <title>Description of two novel members of the family Erysipelotrichaceae: Ileibacterium lipovorans gen. nov., sp. nov. and Dubosiella newyorkensis, gen. nov., sp. nov.</title>
        <authorList>
            <person name="Cox L.M."/>
            <person name="Sohn J."/>
            <person name="Tyrrell K.L."/>
            <person name="Citron D.M."/>
            <person name="Lawson P.A."/>
            <person name="Patel N.B."/>
            <person name="Iizumi T."/>
            <person name="Perez-Perez G.I."/>
            <person name="Goldstein E.J."/>
            <person name="Blaser M.J."/>
        </authorList>
    </citation>
    <scope>NUCLEOTIDE SEQUENCE [LARGE SCALE GENOMIC DNA]</scope>
    <source>
        <strain evidence="7 8">NYU-BL-K8</strain>
    </source>
</reference>
<dbReference type="SUPFAM" id="SSF63520">
    <property type="entry name" value="PTS-regulatory domain, PRD"/>
    <property type="match status" value="2"/>
</dbReference>
<dbReference type="PROSITE" id="PS51094">
    <property type="entry name" value="PTS_EIIA_TYPE_2"/>
    <property type="match status" value="1"/>
</dbReference>
<dbReference type="Pfam" id="PF05043">
    <property type="entry name" value="Mga"/>
    <property type="match status" value="1"/>
</dbReference>
<dbReference type="PROSITE" id="PS51372">
    <property type="entry name" value="PRD_2"/>
    <property type="match status" value="2"/>
</dbReference>